<dbReference type="EMBL" id="FQZG01000065">
    <property type="protein sequence ID" value="SHJ64572.1"/>
    <property type="molecule type" value="Genomic_DNA"/>
</dbReference>
<gene>
    <name evidence="1" type="ORF">SAMN02745244_02956</name>
</gene>
<dbReference type="Pfam" id="PF10009">
    <property type="entry name" value="DUF2252"/>
    <property type="match status" value="1"/>
</dbReference>
<evidence type="ECO:0000313" key="1">
    <source>
        <dbReference type="EMBL" id="SHJ64572.1"/>
    </source>
</evidence>
<dbReference type="OrthoDB" id="1491115at2"/>
<protein>
    <submittedName>
        <fullName evidence="1">Uncharacterized conserved protein, DUF2252 family</fullName>
    </submittedName>
</protein>
<dbReference type="STRING" id="1123357.SAMN02745244_02956"/>
<accession>A0A1M6L0B2</accession>
<keyword evidence="2" id="KW-1185">Reference proteome</keyword>
<reference evidence="1 2" key="1">
    <citation type="submission" date="2016-11" db="EMBL/GenBank/DDBJ databases">
        <authorList>
            <person name="Jaros S."/>
            <person name="Januszkiewicz K."/>
            <person name="Wedrychowicz H."/>
        </authorList>
    </citation>
    <scope>NUCLEOTIDE SEQUENCE [LARGE SCALE GENOMIC DNA]</scope>
    <source>
        <strain evidence="1 2">DSM 12906</strain>
    </source>
</reference>
<name>A0A1M6L0B2_9ACTN</name>
<dbReference type="PANTHER" id="PTHR39441:SF1">
    <property type="entry name" value="DUF2252 DOMAIN-CONTAINING PROTEIN"/>
    <property type="match status" value="1"/>
</dbReference>
<organism evidence="1 2">
    <name type="scientific">Tessaracoccus bendigoensis DSM 12906</name>
    <dbReference type="NCBI Taxonomy" id="1123357"/>
    <lineage>
        <taxon>Bacteria</taxon>
        <taxon>Bacillati</taxon>
        <taxon>Actinomycetota</taxon>
        <taxon>Actinomycetes</taxon>
        <taxon>Propionibacteriales</taxon>
        <taxon>Propionibacteriaceae</taxon>
        <taxon>Tessaracoccus</taxon>
    </lineage>
</organism>
<proteinExistence type="predicted"/>
<dbReference type="PANTHER" id="PTHR39441">
    <property type="entry name" value="DUF2252 DOMAIN-CONTAINING PROTEIN"/>
    <property type="match status" value="1"/>
</dbReference>
<evidence type="ECO:0000313" key="2">
    <source>
        <dbReference type="Proteomes" id="UP000184512"/>
    </source>
</evidence>
<dbReference type="RefSeq" id="WP_073189666.1">
    <property type="nucleotide sequence ID" value="NZ_FQZG01000065.1"/>
</dbReference>
<dbReference type="InterPro" id="IPR018721">
    <property type="entry name" value="DUF2252"/>
</dbReference>
<dbReference type="Proteomes" id="UP000184512">
    <property type="component" value="Unassembled WGS sequence"/>
</dbReference>
<sequence>MTDRDAPSAPDQGRRQVPRRDLATLVPAKRDPLGILECQNSARLQDLVPLRIERMSASPFAFYRGTAAIMAADQATDPHSGILVASCGDAHLSNFGLYASPQRALMFDLNDFDEAAWAPWEWDVKRLVTSVVIGGRATDRNGSVVEAAARGAIEAYVDALRSAAKLTPLERFYTHFDPRAALHSDTRFAKMLRVTIKDAERRTGTRAAFRLTEPISDGSRRFLAVPPAMTHLDAGQLGQIQSDFEQYRRSAYVDVRALLSQYNLDDIARRAVGVGSVGTRCFVALLRDRDGGLLILQVKEAGRSVLEEFGCIPQPPTVEEDIAAAGQGSRVVGLQRILQAFSDPFLGYIRRSTHDFYVRQFHDMKGSVEVEGLDDKAFVAYAAVCAKVLARAHSQSPRFRDVVDYIGKGRRIADSLLTWGYEYAEVSRGDYEAFLVAHRDEG</sequence>
<dbReference type="AlphaFoldDB" id="A0A1M6L0B2"/>